<proteinExistence type="predicted"/>
<dbReference type="Pfam" id="PF23648">
    <property type="entry name" value="DUF7147"/>
    <property type="match status" value="1"/>
</dbReference>
<name>A0A098EM63_9BACL</name>
<dbReference type="AlphaFoldDB" id="A0A098EM63"/>
<reference evidence="2 3" key="1">
    <citation type="submission" date="2014-09" db="EMBL/GenBank/DDBJ databases">
        <authorList>
            <person name="Urmite Genomes Urmite Genomes"/>
        </authorList>
    </citation>
    <scope>NUCLEOTIDE SEQUENCE [LARGE SCALE GENOMIC DNA]</scope>
    <source>
        <strain evidence="2 3">ES2</strain>
    </source>
</reference>
<organism evidence="2 3">
    <name type="scientific">Planococcus massiliensis</name>
    <dbReference type="NCBI Taxonomy" id="1499687"/>
    <lineage>
        <taxon>Bacteria</taxon>
        <taxon>Bacillati</taxon>
        <taxon>Bacillota</taxon>
        <taxon>Bacilli</taxon>
        <taxon>Bacillales</taxon>
        <taxon>Caryophanaceae</taxon>
        <taxon>Planococcus</taxon>
    </lineage>
</organism>
<dbReference type="RefSeq" id="WP_052651079.1">
    <property type="nucleotide sequence ID" value="NZ_CCXS01000001.1"/>
</dbReference>
<dbReference type="EMBL" id="CCXS01000001">
    <property type="protein sequence ID" value="CEG22376.1"/>
    <property type="molecule type" value="Genomic_DNA"/>
</dbReference>
<dbReference type="InterPro" id="IPR055571">
    <property type="entry name" value="DUF7147"/>
</dbReference>
<dbReference type="STRING" id="1499687.BN1080_01302"/>
<dbReference type="OrthoDB" id="2427086at2"/>
<evidence type="ECO:0000313" key="3">
    <source>
        <dbReference type="Proteomes" id="UP000043699"/>
    </source>
</evidence>
<protein>
    <recommendedName>
        <fullName evidence="1">DUF7147 domain-containing protein</fullName>
    </recommendedName>
</protein>
<evidence type="ECO:0000259" key="1">
    <source>
        <dbReference type="Pfam" id="PF23648"/>
    </source>
</evidence>
<feature type="domain" description="DUF7147" evidence="1">
    <location>
        <begin position="1"/>
        <end position="122"/>
    </location>
</feature>
<accession>A0A098EM63</accession>
<dbReference type="Proteomes" id="UP000043699">
    <property type="component" value="Unassembled WGS sequence"/>
</dbReference>
<sequence length="126" mass="14459">MIQRFIELGEGYGDIYELRELIATNSHRFLHGFVFASKDKEGKTVLSIAAAFKPAEEGNFMPIYLCREGIPEDSKRLAIFQEAVEKQGHTPIKMEVKHSSVYVDKTMYFGHLIAILRLNHYIPPMQ</sequence>
<keyword evidence="3" id="KW-1185">Reference proteome</keyword>
<evidence type="ECO:0000313" key="2">
    <source>
        <dbReference type="EMBL" id="CEG22376.1"/>
    </source>
</evidence>
<gene>
    <name evidence="2" type="ORF">BN1080_01302</name>
</gene>